<gene>
    <name evidence="2" type="ORF">M422DRAFT_265708</name>
</gene>
<accession>A0A0C9V520</accession>
<evidence type="ECO:0000256" key="1">
    <source>
        <dbReference type="SAM" id="Phobius"/>
    </source>
</evidence>
<reference evidence="2 3" key="1">
    <citation type="submission" date="2014-06" db="EMBL/GenBank/DDBJ databases">
        <title>Evolutionary Origins and Diversification of the Mycorrhizal Mutualists.</title>
        <authorList>
            <consortium name="DOE Joint Genome Institute"/>
            <consortium name="Mycorrhizal Genomics Consortium"/>
            <person name="Kohler A."/>
            <person name="Kuo A."/>
            <person name="Nagy L.G."/>
            <person name="Floudas D."/>
            <person name="Copeland A."/>
            <person name="Barry K.W."/>
            <person name="Cichocki N."/>
            <person name="Veneault-Fourrey C."/>
            <person name="LaButti K."/>
            <person name="Lindquist E.A."/>
            <person name="Lipzen A."/>
            <person name="Lundell T."/>
            <person name="Morin E."/>
            <person name="Murat C."/>
            <person name="Riley R."/>
            <person name="Ohm R."/>
            <person name="Sun H."/>
            <person name="Tunlid A."/>
            <person name="Henrissat B."/>
            <person name="Grigoriev I.V."/>
            <person name="Hibbett D.S."/>
            <person name="Martin F."/>
        </authorList>
    </citation>
    <scope>NUCLEOTIDE SEQUENCE [LARGE SCALE GENOMIC DNA]</scope>
    <source>
        <strain evidence="2 3">SS14</strain>
    </source>
</reference>
<sequence length="240" mass="27025">MKADNHELWHAASDNPLHLKTCLLHSSNYASLHYVQLIQVLMEQITWRTKCIKDGHMKSALLILEKLLAWKYMVIQGFTLVVKIILIGFASVNLGAPDIADEQAKLLVFLWSLLADAFSTLEKGGQWSRLISPVEATITSALLPDLIPTISNIVTFMQNTSSINAINYRNNYSKDAKKIIEIVRRLHSPICHPQLLALVSPEDPQLPVEELAMLECMILDIAHKFSWTWAVEASKNVNSQ</sequence>
<dbReference type="AlphaFoldDB" id="A0A0C9V520"/>
<dbReference type="EMBL" id="KN837226">
    <property type="protein sequence ID" value="KIJ32536.1"/>
    <property type="molecule type" value="Genomic_DNA"/>
</dbReference>
<organism evidence="2 3">
    <name type="scientific">Sphaerobolus stellatus (strain SS14)</name>
    <dbReference type="NCBI Taxonomy" id="990650"/>
    <lineage>
        <taxon>Eukaryota</taxon>
        <taxon>Fungi</taxon>
        <taxon>Dikarya</taxon>
        <taxon>Basidiomycota</taxon>
        <taxon>Agaricomycotina</taxon>
        <taxon>Agaricomycetes</taxon>
        <taxon>Phallomycetidae</taxon>
        <taxon>Geastrales</taxon>
        <taxon>Sphaerobolaceae</taxon>
        <taxon>Sphaerobolus</taxon>
    </lineage>
</organism>
<evidence type="ECO:0000313" key="2">
    <source>
        <dbReference type="EMBL" id="KIJ32536.1"/>
    </source>
</evidence>
<feature type="transmembrane region" description="Helical" evidence="1">
    <location>
        <begin position="72"/>
        <end position="92"/>
    </location>
</feature>
<keyword evidence="1" id="KW-0812">Transmembrane</keyword>
<evidence type="ECO:0000313" key="3">
    <source>
        <dbReference type="Proteomes" id="UP000054279"/>
    </source>
</evidence>
<proteinExistence type="predicted"/>
<name>A0A0C9V520_SPHS4</name>
<keyword evidence="1" id="KW-1133">Transmembrane helix</keyword>
<keyword evidence="3" id="KW-1185">Reference proteome</keyword>
<dbReference type="Proteomes" id="UP000054279">
    <property type="component" value="Unassembled WGS sequence"/>
</dbReference>
<dbReference type="HOGENOM" id="CLU_1157012_0_0_1"/>
<keyword evidence="1" id="KW-0472">Membrane</keyword>
<protein>
    <submittedName>
        <fullName evidence="2">Uncharacterized protein</fullName>
    </submittedName>
</protein>